<dbReference type="PANTHER" id="PTHR12741:SF7">
    <property type="entry name" value="CALLOSE SYNTHASE 12"/>
    <property type="match status" value="1"/>
</dbReference>
<dbReference type="InterPro" id="IPR003440">
    <property type="entry name" value="Glyco_trans_48_dom"/>
</dbReference>
<evidence type="ECO:0000313" key="2">
    <source>
        <dbReference type="Proteomes" id="UP001396334"/>
    </source>
</evidence>
<dbReference type="Proteomes" id="UP001396334">
    <property type="component" value="Unassembled WGS sequence"/>
</dbReference>
<protein>
    <submittedName>
        <fullName evidence="1">Uncharacterized protein</fullName>
    </submittedName>
</protein>
<evidence type="ECO:0000313" key="1">
    <source>
        <dbReference type="EMBL" id="KAK8481922.1"/>
    </source>
</evidence>
<comment type="caution">
    <text evidence="1">The sequence shown here is derived from an EMBL/GenBank/DDBJ whole genome shotgun (WGS) entry which is preliminary data.</text>
</comment>
<reference evidence="1 2" key="1">
    <citation type="journal article" date="2024" name="G3 (Bethesda)">
        <title>Genome assembly of Hibiscus sabdariffa L. provides insights into metabolisms of medicinal natural products.</title>
        <authorList>
            <person name="Kim T."/>
        </authorList>
    </citation>
    <scope>NUCLEOTIDE SEQUENCE [LARGE SCALE GENOMIC DNA]</scope>
    <source>
        <strain evidence="1">TK-2024</strain>
        <tissue evidence="1">Old leaves</tissue>
    </source>
</reference>
<gene>
    <name evidence="1" type="ORF">V6N11_047876</name>
</gene>
<sequence length="111" mass="13556">MMAFSVLTPYYDEEVLYSREQLLTKNEDGISILYYLQTIYHDEWKNFIERMRREGMVKDDEIWTTKMRDLRSWASYRGQTLSRTVRGMMYYYRALKMLAFLDSASEMDIRQ</sequence>
<organism evidence="1 2">
    <name type="scientific">Hibiscus sabdariffa</name>
    <name type="common">roselle</name>
    <dbReference type="NCBI Taxonomy" id="183260"/>
    <lineage>
        <taxon>Eukaryota</taxon>
        <taxon>Viridiplantae</taxon>
        <taxon>Streptophyta</taxon>
        <taxon>Embryophyta</taxon>
        <taxon>Tracheophyta</taxon>
        <taxon>Spermatophyta</taxon>
        <taxon>Magnoliopsida</taxon>
        <taxon>eudicotyledons</taxon>
        <taxon>Gunneridae</taxon>
        <taxon>Pentapetalae</taxon>
        <taxon>rosids</taxon>
        <taxon>malvids</taxon>
        <taxon>Malvales</taxon>
        <taxon>Malvaceae</taxon>
        <taxon>Malvoideae</taxon>
        <taxon>Hibiscus</taxon>
    </lineage>
</organism>
<name>A0ABR1ZMR5_9ROSI</name>
<keyword evidence="2" id="KW-1185">Reference proteome</keyword>
<proteinExistence type="predicted"/>
<accession>A0ABR1ZMR5</accession>
<dbReference type="PANTHER" id="PTHR12741">
    <property type="entry name" value="LYST-INTERACTING PROTEIN LIP5 DOPAMINE RESPONSIVE PROTEIN DRG-1"/>
    <property type="match status" value="1"/>
</dbReference>
<dbReference type="Pfam" id="PF02364">
    <property type="entry name" value="Glucan_synthase"/>
    <property type="match status" value="2"/>
</dbReference>
<dbReference type="EMBL" id="JBBPBN010000833">
    <property type="protein sequence ID" value="KAK8481922.1"/>
    <property type="molecule type" value="Genomic_DNA"/>
</dbReference>